<dbReference type="PROSITE" id="PS50114">
    <property type="entry name" value="GATA_ZN_FINGER_2"/>
    <property type="match status" value="1"/>
</dbReference>
<dbReference type="OrthoDB" id="2162994at2759"/>
<feature type="compositionally biased region" description="Basic and acidic residues" evidence="7">
    <location>
        <begin position="384"/>
        <end position="394"/>
    </location>
</feature>
<feature type="compositionally biased region" description="Low complexity" evidence="7">
    <location>
        <begin position="687"/>
        <end position="698"/>
    </location>
</feature>
<feature type="compositionally biased region" description="Low complexity" evidence="7">
    <location>
        <begin position="336"/>
        <end position="357"/>
    </location>
</feature>
<reference evidence="9 10" key="1">
    <citation type="submission" date="2016-07" db="EMBL/GenBank/DDBJ databases">
        <title>Pervasive Adenine N6-methylation of Active Genes in Fungi.</title>
        <authorList>
            <consortium name="DOE Joint Genome Institute"/>
            <person name="Mondo S.J."/>
            <person name="Dannebaum R.O."/>
            <person name="Kuo R.C."/>
            <person name="Labutti K."/>
            <person name="Haridas S."/>
            <person name="Kuo A."/>
            <person name="Salamov A."/>
            <person name="Ahrendt S.R."/>
            <person name="Lipzen A."/>
            <person name="Sullivan W."/>
            <person name="Andreopoulos W.B."/>
            <person name="Clum A."/>
            <person name="Lindquist E."/>
            <person name="Daum C."/>
            <person name="Ramamoorthy G.K."/>
            <person name="Gryganskyi A."/>
            <person name="Culley D."/>
            <person name="Magnuson J.K."/>
            <person name="James T.Y."/>
            <person name="O'Malley M.A."/>
            <person name="Stajich J.E."/>
            <person name="Spatafora J.W."/>
            <person name="Visel A."/>
            <person name="Grigoriev I.V."/>
        </authorList>
    </citation>
    <scope>NUCLEOTIDE SEQUENCE [LARGE SCALE GENOMIC DNA]</scope>
    <source>
        <strain evidence="9 10">JEL800</strain>
    </source>
</reference>
<feature type="domain" description="GATA-type" evidence="8">
    <location>
        <begin position="627"/>
        <end position="657"/>
    </location>
</feature>
<protein>
    <recommendedName>
        <fullName evidence="8">GATA-type domain-containing protein</fullName>
    </recommendedName>
</protein>
<evidence type="ECO:0000256" key="4">
    <source>
        <dbReference type="ARBA" id="ARBA00023015"/>
    </source>
</evidence>
<evidence type="ECO:0000256" key="6">
    <source>
        <dbReference type="PROSITE-ProRule" id="PRU00094"/>
    </source>
</evidence>
<evidence type="ECO:0000313" key="10">
    <source>
        <dbReference type="Proteomes" id="UP000193642"/>
    </source>
</evidence>
<evidence type="ECO:0000259" key="8">
    <source>
        <dbReference type="PROSITE" id="PS50114"/>
    </source>
</evidence>
<feature type="compositionally biased region" description="Low complexity" evidence="7">
    <location>
        <begin position="237"/>
        <end position="253"/>
    </location>
</feature>
<dbReference type="InterPro" id="IPR000679">
    <property type="entry name" value="Znf_GATA"/>
</dbReference>
<feature type="compositionally biased region" description="Polar residues" evidence="7">
    <location>
        <begin position="539"/>
        <end position="554"/>
    </location>
</feature>
<dbReference type="STRING" id="329046.A0A1Y2CG24"/>
<keyword evidence="1" id="KW-0479">Metal-binding</keyword>
<keyword evidence="4" id="KW-0805">Transcription regulation</keyword>
<proteinExistence type="predicted"/>
<dbReference type="InterPro" id="IPR013088">
    <property type="entry name" value="Znf_NHR/GATA"/>
</dbReference>
<keyword evidence="10" id="KW-1185">Reference proteome</keyword>
<feature type="region of interest" description="Disordered" evidence="7">
    <location>
        <begin position="335"/>
        <end position="403"/>
    </location>
</feature>
<evidence type="ECO:0000256" key="5">
    <source>
        <dbReference type="ARBA" id="ARBA00023163"/>
    </source>
</evidence>
<name>A0A1Y2CG24_9FUNG</name>
<evidence type="ECO:0000313" key="9">
    <source>
        <dbReference type="EMBL" id="ORY45962.1"/>
    </source>
</evidence>
<dbReference type="Pfam" id="PF00320">
    <property type="entry name" value="GATA"/>
    <property type="match status" value="1"/>
</dbReference>
<feature type="region of interest" description="Disordered" evidence="7">
    <location>
        <begin position="233"/>
        <end position="253"/>
    </location>
</feature>
<dbReference type="SMART" id="SM00401">
    <property type="entry name" value="ZnF_GATA"/>
    <property type="match status" value="1"/>
</dbReference>
<sequence length="707" mass="76988">MSESSHAKEPGPGTERIQQLSEMASTSASAVAVAVAVAENGNTEAALPFAALVATDANLSFVLAPASVSDCGAPGALLSCVHQNDVFALVKELAQFLTAAKSGARESLAGCAVRCRFSLNASRNNCKVRPFIPLSVMPLPTENDIKWIDVEIGFNIVSRDCLLIFVHAPNHTVLERSPAFSPKDLAALRDLMQKQSSAQLPIFSKPNLFLTIVDPITQDIVYTSSPSKLSALRQFESTSTTPSSSTTSTTSSATTAPNGFNHIDFAKNYLNADALVCYDEEMGKLNNMTVPLSNSFQMFTLNHRSNNNSNYESLECESLFIKFRSMLFIMTRFPLSQPSSSPVPSSRSSDRVGSNSQISTSASLSPPISEGTRESPVPGKRTFRPWEVDEDSKRSQQIPSISSILPQHHFDRYASSLAPVVVRSHELPPSKQHRTMTSSNLHQSHTAEDPLSPLLAAVRSVSSQSPSPQSLSQQGFKPPSQHNHHPGQTSSSPVTYKLPLQHQQQQQQLHHNPHYYSQPTPYGTPHQPSPLRVQVHAPPTSQNRPPYSQQSHNAQIPVVHSHLYPQQTPPSSSTSISPPFTSPAPNNSTPPASTASQQPQPQPQSTDDAATADDDGPKSRPLKPGHCKKCGITASREWRKGPHGLKTLCNACGLRYKRKPWDIGLPENTVAMTTSSRVDEEVYGSEQQQQQHEAQYQQPLSYAQPQA</sequence>
<feature type="region of interest" description="Disordered" evidence="7">
    <location>
        <begin position="459"/>
        <end position="628"/>
    </location>
</feature>
<evidence type="ECO:0000256" key="7">
    <source>
        <dbReference type="SAM" id="MobiDB-lite"/>
    </source>
</evidence>
<feature type="region of interest" description="Disordered" evidence="7">
    <location>
        <begin position="676"/>
        <end position="707"/>
    </location>
</feature>
<dbReference type="Proteomes" id="UP000193642">
    <property type="component" value="Unassembled WGS sequence"/>
</dbReference>
<dbReference type="GO" id="GO:0043565">
    <property type="term" value="F:sequence-specific DNA binding"/>
    <property type="evidence" value="ECO:0007669"/>
    <property type="project" value="InterPro"/>
</dbReference>
<feature type="compositionally biased region" description="Polar residues" evidence="7">
    <location>
        <begin position="435"/>
        <end position="444"/>
    </location>
</feature>
<keyword evidence="3" id="KW-0862">Zinc</keyword>
<comment type="caution">
    <text evidence="9">The sequence shown here is derived from an EMBL/GenBank/DDBJ whole genome shotgun (WGS) entry which is preliminary data.</text>
</comment>
<dbReference type="EMBL" id="MCGO01000018">
    <property type="protein sequence ID" value="ORY45962.1"/>
    <property type="molecule type" value="Genomic_DNA"/>
</dbReference>
<feature type="compositionally biased region" description="Low complexity" evidence="7">
    <location>
        <begin position="460"/>
        <end position="474"/>
    </location>
</feature>
<dbReference type="GO" id="GO:0008270">
    <property type="term" value="F:zinc ion binding"/>
    <property type="evidence" value="ECO:0007669"/>
    <property type="project" value="UniProtKB-KW"/>
</dbReference>
<dbReference type="SUPFAM" id="SSF57716">
    <property type="entry name" value="Glucocorticoid receptor-like (DNA-binding domain)"/>
    <property type="match status" value="1"/>
</dbReference>
<keyword evidence="5" id="KW-0804">Transcription</keyword>
<evidence type="ECO:0000256" key="2">
    <source>
        <dbReference type="ARBA" id="ARBA00022771"/>
    </source>
</evidence>
<dbReference type="CDD" id="cd00202">
    <property type="entry name" value="ZnF_GATA"/>
    <property type="match status" value="1"/>
</dbReference>
<dbReference type="Gene3D" id="3.30.50.10">
    <property type="entry name" value="Erythroid Transcription Factor GATA-1, subunit A"/>
    <property type="match status" value="1"/>
</dbReference>
<evidence type="ECO:0000256" key="3">
    <source>
        <dbReference type="ARBA" id="ARBA00022833"/>
    </source>
</evidence>
<evidence type="ECO:0000256" key="1">
    <source>
        <dbReference type="ARBA" id="ARBA00022723"/>
    </source>
</evidence>
<dbReference type="PANTHER" id="PTHR47172">
    <property type="entry name" value="OS01G0976800 PROTEIN"/>
    <property type="match status" value="1"/>
</dbReference>
<keyword evidence="2 6" id="KW-0863">Zinc-finger</keyword>
<organism evidence="9 10">
    <name type="scientific">Rhizoclosmatium globosum</name>
    <dbReference type="NCBI Taxonomy" id="329046"/>
    <lineage>
        <taxon>Eukaryota</taxon>
        <taxon>Fungi</taxon>
        <taxon>Fungi incertae sedis</taxon>
        <taxon>Chytridiomycota</taxon>
        <taxon>Chytridiomycota incertae sedis</taxon>
        <taxon>Chytridiomycetes</taxon>
        <taxon>Chytridiales</taxon>
        <taxon>Chytriomycetaceae</taxon>
        <taxon>Rhizoclosmatium</taxon>
    </lineage>
</organism>
<dbReference type="GO" id="GO:0006355">
    <property type="term" value="P:regulation of DNA-templated transcription"/>
    <property type="evidence" value="ECO:0007669"/>
    <property type="project" value="InterPro"/>
</dbReference>
<dbReference type="PANTHER" id="PTHR47172:SF24">
    <property type="entry name" value="GATA ZINC FINGER DOMAIN-CONTAINING PROTEIN 14-RELATED"/>
    <property type="match status" value="1"/>
</dbReference>
<gene>
    <name evidence="9" type="ORF">BCR33DRAFT_765187</name>
</gene>
<feature type="compositionally biased region" description="Low complexity" evidence="7">
    <location>
        <begin position="500"/>
        <end position="510"/>
    </location>
</feature>
<dbReference type="AlphaFoldDB" id="A0A1Y2CG24"/>
<accession>A0A1Y2CG24</accession>
<feature type="compositionally biased region" description="Low complexity" evidence="7">
    <location>
        <begin position="569"/>
        <end position="609"/>
    </location>
</feature>
<feature type="region of interest" description="Disordered" evidence="7">
    <location>
        <begin position="427"/>
        <end position="446"/>
    </location>
</feature>